<proteinExistence type="predicted"/>
<gene>
    <name evidence="7" type="ORF">CSPHI_06160</name>
</gene>
<keyword evidence="8" id="KW-1185">Reference proteome</keyword>
<keyword evidence="7" id="KW-0645">Protease</keyword>
<dbReference type="SUPFAM" id="SSF55486">
    <property type="entry name" value="Metalloproteases ('zincins'), catalytic domain"/>
    <property type="match status" value="1"/>
</dbReference>
<dbReference type="PANTHER" id="PTHR30168:SF0">
    <property type="entry name" value="INNER MEMBRANE PROTEIN"/>
    <property type="match status" value="1"/>
</dbReference>
<evidence type="ECO:0000313" key="8">
    <source>
        <dbReference type="Proteomes" id="UP000185469"/>
    </source>
</evidence>
<dbReference type="GO" id="GO:0006508">
    <property type="term" value="P:proteolysis"/>
    <property type="evidence" value="ECO:0007669"/>
    <property type="project" value="UniProtKB-KW"/>
</dbReference>
<dbReference type="Proteomes" id="UP000185469">
    <property type="component" value="Chromosome"/>
</dbReference>
<dbReference type="RefSeq" id="WP_075691935.1">
    <property type="nucleotide sequence ID" value="NZ_CP009248.1"/>
</dbReference>
<evidence type="ECO:0000256" key="5">
    <source>
        <dbReference type="SAM" id="MobiDB-lite"/>
    </source>
</evidence>
<dbReference type="OrthoDB" id="9774900at2"/>
<evidence type="ECO:0000313" key="7">
    <source>
        <dbReference type="EMBL" id="APT90692.1"/>
    </source>
</evidence>
<evidence type="ECO:0000256" key="1">
    <source>
        <dbReference type="ARBA" id="ARBA00004167"/>
    </source>
</evidence>
<dbReference type="STRING" id="1437874.CSPHI_06160"/>
<evidence type="ECO:0000256" key="3">
    <source>
        <dbReference type="ARBA" id="ARBA00022989"/>
    </source>
</evidence>
<accession>A0A1L7CXZ8</accession>
<keyword evidence="7" id="KW-0378">Hydrolase</keyword>
<keyword evidence="2 6" id="KW-0812">Transmembrane</keyword>
<dbReference type="EMBL" id="CP009248">
    <property type="protein sequence ID" value="APT90692.1"/>
    <property type="molecule type" value="Genomic_DNA"/>
</dbReference>
<keyword evidence="4 6" id="KW-0472">Membrane</keyword>
<name>A0A1L7CXZ8_9CORY</name>
<dbReference type="AlphaFoldDB" id="A0A1L7CXZ8"/>
<dbReference type="GO" id="GO:0016020">
    <property type="term" value="C:membrane"/>
    <property type="evidence" value="ECO:0007669"/>
    <property type="project" value="UniProtKB-SubCell"/>
</dbReference>
<keyword evidence="7" id="KW-0482">Metalloprotease</keyword>
<dbReference type="KEGG" id="csph:CSPHI_06160"/>
<feature type="region of interest" description="Disordered" evidence="5">
    <location>
        <begin position="248"/>
        <end position="267"/>
    </location>
</feature>
<evidence type="ECO:0000256" key="2">
    <source>
        <dbReference type="ARBA" id="ARBA00022692"/>
    </source>
</evidence>
<evidence type="ECO:0000256" key="4">
    <source>
        <dbReference type="ARBA" id="ARBA00023136"/>
    </source>
</evidence>
<dbReference type="PANTHER" id="PTHR30168">
    <property type="entry name" value="PUTATIVE MEMBRANE PROTEIN YPFJ"/>
    <property type="match status" value="1"/>
</dbReference>
<organism evidence="7 8">
    <name type="scientific">Corynebacterium sphenisci DSM 44792</name>
    <dbReference type="NCBI Taxonomy" id="1437874"/>
    <lineage>
        <taxon>Bacteria</taxon>
        <taxon>Bacillati</taxon>
        <taxon>Actinomycetota</taxon>
        <taxon>Actinomycetes</taxon>
        <taxon>Mycobacteriales</taxon>
        <taxon>Corynebacteriaceae</taxon>
        <taxon>Corynebacterium</taxon>
    </lineage>
</organism>
<dbReference type="InterPro" id="IPR007343">
    <property type="entry name" value="Uncharacterised_pept_Zn_put"/>
</dbReference>
<dbReference type="Pfam" id="PF04228">
    <property type="entry name" value="Zn_peptidase"/>
    <property type="match status" value="1"/>
</dbReference>
<feature type="region of interest" description="Disordered" evidence="5">
    <location>
        <begin position="1"/>
        <end position="20"/>
    </location>
</feature>
<feature type="transmembrane region" description="Helical" evidence="6">
    <location>
        <begin position="25"/>
        <end position="44"/>
    </location>
</feature>
<comment type="subcellular location">
    <subcellularLocation>
        <location evidence="1">Membrane</location>
        <topology evidence="1">Single-pass membrane protein</topology>
    </subcellularLocation>
</comment>
<dbReference type="GO" id="GO:0008237">
    <property type="term" value="F:metallopeptidase activity"/>
    <property type="evidence" value="ECO:0007669"/>
    <property type="project" value="UniProtKB-KW"/>
</dbReference>
<feature type="region of interest" description="Disordered" evidence="5">
    <location>
        <begin position="54"/>
        <end position="77"/>
    </location>
</feature>
<keyword evidence="3 6" id="KW-1133">Transmembrane helix</keyword>
<reference evidence="7 8" key="1">
    <citation type="submission" date="2014-08" db="EMBL/GenBank/DDBJ databases">
        <title>Complete genome sequence of Corynebacterium sphenisci CECT 5990(T) (=DSM 44792(T)), isolated from healthy wild penguins.</title>
        <authorList>
            <person name="Ruckert C."/>
            <person name="Albersmeier A."/>
            <person name="Winkler A."/>
            <person name="Kalinowski J."/>
        </authorList>
    </citation>
    <scope>NUCLEOTIDE SEQUENCE [LARGE SCALE GENOMIC DNA]</scope>
    <source>
        <strain evidence="7 8">DSM 44792</strain>
    </source>
</reference>
<evidence type="ECO:0000256" key="6">
    <source>
        <dbReference type="SAM" id="Phobius"/>
    </source>
</evidence>
<sequence>MTFKSDFRKSGARVRRAGGGPRRGGIAVGGGLGGLLLVGLFIMLGGDPAMLAGDGGGPAPAPEARQEAGADPCETGADANRRADCRVEFTGISLDRVWAEQLPAQAGIEYQAPELALFQGSVSTGCGAAEAATGPFYCPADRTGYFDTSFFDTLVRLGGSDGPLAQQYVVAHEVGHHIQNLEGTLGRSDYGNPGADSDAVKIELQADCYAGIWAHYADKGPEAILEPLTDAQVAQAVETARAIGDDSIQRHSGRGVNPDAWTHGSSEQRREAFLAGYRSGRMASCDTLGRGAYR</sequence>
<protein>
    <submittedName>
        <fullName evidence="7">Metalloprotease</fullName>
    </submittedName>
</protein>